<dbReference type="Proteomes" id="UP000625735">
    <property type="component" value="Unassembled WGS sequence"/>
</dbReference>
<dbReference type="InterPro" id="IPR021255">
    <property type="entry name" value="DUF2807"/>
</dbReference>
<dbReference type="Pfam" id="PF10988">
    <property type="entry name" value="DUF2807"/>
    <property type="match status" value="1"/>
</dbReference>
<reference evidence="3" key="2">
    <citation type="submission" date="2020-09" db="EMBL/GenBank/DDBJ databases">
        <authorList>
            <person name="Sun Q."/>
            <person name="Zhou Y."/>
        </authorList>
    </citation>
    <scope>NUCLEOTIDE SEQUENCE</scope>
    <source>
        <strain evidence="3">CGMCC 1.12506</strain>
    </source>
</reference>
<evidence type="ECO:0000313" key="4">
    <source>
        <dbReference type="Proteomes" id="UP000625735"/>
    </source>
</evidence>
<organism evidence="3 4">
    <name type="scientific">Flavobacterium orientale</name>
    <dbReference type="NCBI Taxonomy" id="1756020"/>
    <lineage>
        <taxon>Bacteria</taxon>
        <taxon>Pseudomonadati</taxon>
        <taxon>Bacteroidota</taxon>
        <taxon>Flavobacteriia</taxon>
        <taxon>Flavobacteriales</taxon>
        <taxon>Flavobacteriaceae</taxon>
        <taxon>Flavobacterium</taxon>
    </lineage>
</organism>
<dbReference type="Gene3D" id="2.160.20.120">
    <property type="match status" value="1"/>
</dbReference>
<proteinExistence type="predicted"/>
<protein>
    <submittedName>
        <fullName evidence="3">DUF2807 domain-containing protein</fullName>
    </submittedName>
</protein>
<name>A0A917DBM3_9FLAO</name>
<evidence type="ECO:0000313" key="3">
    <source>
        <dbReference type="EMBL" id="GGD22469.1"/>
    </source>
</evidence>
<keyword evidence="1" id="KW-0732">Signal</keyword>
<keyword evidence="4" id="KW-1185">Reference proteome</keyword>
<comment type="caution">
    <text evidence="3">The sequence shown here is derived from an EMBL/GenBank/DDBJ whole genome shotgun (WGS) entry which is preliminary data.</text>
</comment>
<evidence type="ECO:0000259" key="2">
    <source>
        <dbReference type="Pfam" id="PF10988"/>
    </source>
</evidence>
<feature type="signal peptide" evidence="1">
    <location>
        <begin position="1"/>
        <end position="17"/>
    </location>
</feature>
<dbReference type="AlphaFoldDB" id="A0A917DBM3"/>
<reference evidence="3" key="1">
    <citation type="journal article" date="2014" name="Int. J. Syst. Evol. Microbiol.">
        <title>Complete genome sequence of Corynebacterium casei LMG S-19264T (=DSM 44701T), isolated from a smear-ripened cheese.</title>
        <authorList>
            <consortium name="US DOE Joint Genome Institute (JGI-PGF)"/>
            <person name="Walter F."/>
            <person name="Albersmeier A."/>
            <person name="Kalinowski J."/>
            <person name="Ruckert C."/>
        </authorList>
    </citation>
    <scope>NUCLEOTIDE SEQUENCE</scope>
    <source>
        <strain evidence="3">CGMCC 1.12506</strain>
    </source>
</reference>
<feature type="domain" description="Putative auto-transporter adhesin head GIN" evidence="2">
    <location>
        <begin position="26"/>
        <end position="205"/>
    </location>
</feature>
<accession>A0A917DBM3</accession>
<dbReference type="RefSeq" id="WP_188361518.1">
    <property type="nucleotide sequence ID" value="NZ_BMFG01000003.1"/>
</dbReference>
<sequence>MKKAIILFLLATSPLFAQTETKNPGDFTTVKIFDRISAQLIPSTENKVEIKGNRASEVEVVNSNGDLKIRMPFPKLLKGEEIEVTVYYKKLEGVEASEGSYVNSEKPIKAINFNLNAKEGAEIRIALDVKKATVRVTSGGKIRISGTTVNQEVVMSSGAELQAKNFESEQTTISLNAGGSADIFATEFVDAKVRAGGDIYIYGSPKQINQKTVLGGSIKEMK</sequence>
<feature type="chain" id="PRO_5037871392" evidence="1">
    <location>
        <begin position="18"/>
        <end position="222"/>
    </location>
</feature>
<gene>
    <name evidence="3" type="ORF">GCM10011343_10850</name>
</gene>
<dbReference type="EMBL" id="BMFG01000003">
    <property type="protein sequence ID" value="GGD22469.1"/>
    <property type="molecule type" value="Genomic_DNA"/>
</dbReference>
<evidence type="ECO:0000256" key="1">
    <source>
        <dbReference type="SAM" id="SignalP"/>
    </source>
</evidence>